<comment type="similarity">
    <text evidence="1">Belongs to the glycosyl hydrolase 13 family.</text>
</comment>
<name>A0A841GYS7_9BACT</name>
<proteinExistence type="inferred from homology"/>
<protein>
    <submittedName>
        <fullName evidence="6">Glycogen operon protein</fullName>
        <ecNumber evidence="6">3.2.1.-</ecNumber>
    </submittedName>
</protein>
<dbReference type="SUPFAM" id="SSF81296">
    <property type="entry name" value="E set domains"/>
    <property type="match status" value="1"/>
</dbReference>
<evidence type="ECO:0000313" key="6">
    <source>
        <dbReference type="EMBL" id="MBB6070912.1"/>
    </source>
</evidence>
<dbReference type="RefSeq" id="WP_170033320.1">
    <property type="nucleotide sequence ID" value="NZ_JABDTL010000001.1"/>
</dbReference>
<dbReference type="GO" id="GO:0005980">
    <property type="term" value="P:glycogen catabolic process"/>
    <property type="evidence" value="ECO:0007669"/>
    <property type="project" value="InterPro"/>
</dbReference>
<organism evidence="6 7">
    <name type="scientific">Longimicrobium terrae</name>
    <dbReference type="NCBI Taxonomy" id="1639882"/>
    <lineage>
        <taxon>Bacteria</taxon>
        <taxon>Pseudomonadati</taxon>
        <taxon>Gemmatimonadota</taxon>
        <taxon>Longimicrobiia</taxon>
        <taxon>Longimicrobiales</taxon>
        <taxon>Longimicrobiaceae</taxon>
        <taxon>Longimicrobium</taxon>
    </lineage>
</organism>
<dbReference type="InterPro" id="IPR017853">
    <property type="entry name" value="GH"/>
</dbReference>
<dbReference type="InterPro" id="IPR004193">
    <property type="entry name" value="Glyco_hydro_13_N"/>
</dbReference>
<dbReference type="GO" id="GO:0004135">
    <property type="term" value="F:amylo-alpha-1,6-glucosidase activity"/>
    <property type="evidence" value="ECO:0007669"/>
    <property type="project" value="InterPro"/>
</dbReference>
<dbReference type="InterPro" id="IPR006047">
    <property type="entry name" value="GH13_cat_dom"/>
</dbReference>
<dbReference type="AlphaFoldDB" id="A0A841GYS7"/>
<dbReference type="SMART" id="SM00642">
    <property type="entry name" value="Aamy"/>
    <property type="match status" value="1"/>
</dbReference>
<dbReference type="EMBL" id="JACHIA010000006">
    <property type="protein sequence ID" value="MBB6070912.1"/>
    <property type="molecule type" value="Genomic_DNA"/>
</dbReference>
<gene>
    <name evidence="6" type="ORF">HNQ61_002534</name>
</gene>
<dbReference type="Gene3D" id="2.60.40.10">
    <property type="entry name" value="Immunoglobulins"/>
    <property type="match status" value="1"/>
</dbReference>
<reference evidence="6 7" key="1">
    <citation type="submission" date="2020-08" db="EMBL/GenBank/DDBJ databases">
        <title>Genomic Encyclopedia of Type Strains, Phase IV (KMG-IV): sequencing the most valuable type-strain genomes for metagenomic binning, comparative biology and taxonomic classification.</title>
        <authorList>
            <person name="Goeker M."/>
        </authorList>
    </citation>
    <scope>NUCLEOTIDE SEQUENCE [LARGE SCALE GENOMIC DNA]</scope>
    <source>
        <strain evidence="6 7">DSM 29007</strain>
    </source>
</reference>
<dbReference type="CDD" id="cd02856">
    <property type="entry name" value="E_set_GDE_Isoamylase_N"/>
    <property type="match status" value="1"/>
</dbReference>
<dbReference type="InterPro" id="IPR011837">
    <property type="entry name" value="Glycogen_debranch_GlgX"/>
</dbReference>
<dbReference type="SUPFAM" id="SSF51011">
    <property type="entry name" value="Glycosyl hydrolase domain"/>
    <property type="match status" value="1"/>
</dbReference>
<evidence type="ECO:0000256" key="1">
    <source>
        <dbReference type="ARBA" id="ARBA00008061"/>
    </source>
</evidence>
<dbReference type="EC" id="3.2.1.-" evidence="6"/>
<dbReference type="InterPro" id="IPR014756">
    <property type="entry name" value="Ig_E-set"/>
</dbReference>
<evidence type="ECO:0000259" key="5">
    <source>
        <dbReference type="SMART" id="SM00642"/>
    </source>
</evidence>
<evidence type="ECO:0000256" key="2">
    <source>
        <dbReference type="ARBA" id="ARBA00022801"/>
    </source>
</evidence>
<accession>A0A841GYS7</accession>
<dbReference type="Pfam" id="PF02922">
    <property type="entry name" value="CBM_48"/>
    <property type="match status" value="1"/>
</dbReference>
<dbReference type="Gene3D" id="2.60.40.1180">
    <property type="entry name" value="Golgi alpha-mannosidase II"/>
    <property type="match status" value="1"/>
</dbReference>
<dbReference type="Gene3D" id="3.20.20.80">
    <property type="entry name" value="Glycosidases"/>
    <property type="match status" value="1"/>
</dbReference>
<feature type="compositionally biased region" description="Polar residues" evidence="4">
    <location>
        <begin position="8"/>
        <end position="20"/>
    </location>
</feature>
<feature type="compositionally biased region" description="Basic and acidic residues" evidence="4">
    <location>
        <begin position="520"/>
        <end position="536"/>
    </location>
</feature>
<keyword evidence="7" id="KW-1185">Reference proteome</keyword>
<evidence type="ECO:0000313" key="7">
    <source>
        <dbReference type="Proteomes" id="UP000582837"/>
    </source>
</evidence>
<feature type="region of interest" description="Disordered" evidence="4">
    <location>
        <begin position="520"/>
        <end position="549"/>
    </location>
</feature>
<dbReference type="CDD" id="cd11326">
    <property type="entry name" value="AmyAc_Glg_debranch"/>
    <property type="match status" value="1"/>
</dbReference>
<comment type="caution">
    <text evidence="6">The sequence shown here is derived from an EMBL/GenBank/DDBJ whole genome shotgun (WGS) entry which is preliminary data.</text>
</comment>
<feature type="domain" description="Glycosyl hydrolase family 13 catalytic" evidence="5">
    <location>
        <begin position="188"/>
        <end position="624"/>
    </location>
</feature>
<keyword evidence="2 6" id="KW-0378">Hydrolase</keyword>
<dbReference type="InterPro" id="IPR013780">
    <property type="entry name" value="Glyco_hydro_b"/>
</dbReference>
<dbReference type="InterPro" id="IPR044505">
    <property type="entry name" value="GlgX_Isoamylase_N_E_set"/>
</dbReference>
<dbReference type="Proteomes" id="UP000582837">
    <property type="component" value="Unassembled WGS sequence"/>
</dbReference>
<dbReference type="SUPFAM" id="SSF51445">
    <property type="entry name" value="(Trans)glycosidases"/>
    <property type="match status" value="1"/>
</dbReference>
<feature type="region of interest" description="Disordered" evidence="4">
    <location>
        <begin position="1"/>
        <end position="33"/>
    </location>
</feature>
<dbReference type="PANTHER" id="PTHR43002">
    <property type="entry name" value="GLYCOGEN DEBRANCHING ENZYME"/>
    <property type="match status" value="1"/>
</dbReference>
<evidence type="ECO:0000256" key="4">
    <source>
        <dbReference type="SAM" id="MobiDB-lite"/>
    </source>
</evidence>
<keyword evidence="3 6" id="KW-0326">Glycosidase</keyword>
<evidence type="ECO:0000256" key="3">
    <source>
        <dbReference type="ARBA" id="ARBA00023295"/>
    </source>
</evidence>
<dbReference type="Pfam" id="PF00128">
    <property type="entry name" value="Alpha-amylase"/>
    <property type="match status" value="1"/>
</dbReference>
<sequence>MDPYPQHLSFQPFQTPQDSAPATPVPGTPRRKPSQFVPGFLHAAATAWPGQPWPLGATWDGEGINFALYSEQALEVELCLFDRPDDPEPSRTYRLRERTAFVWHGYVPGIGPGTFYGYKVNGTYDPGRALRCNPFKLLIDPYARALAGRVDWSARERGEGMPIAYLLDQPGQDWVLDDEPDHRAVPKGVVIDTDFDWRGDRPPGVPWHKTVIYEAHVKGLTMLHPDIPEEIRGTYRAVAHPTIIQHLKSLGITALELLPVHEIVDDLFLVEKGLRNYWGYNTINYFAPAGRYASVRDYGDQVREFKEMVRTLHEAGIEVILDVVYNHTAEGNHLGPTLSFKGIDNRTYYRVVQENPRFYMDYTGTGNSLNMVHPQTLQLVMDSLRYWITEMHVDGFRFDLASTLARELHEVDRLSSFFDVIHQDPVISKVKLIAEPWDVGEGGYQVGNFPVLWAEWNGKYRDTVRAYWRGDSGTLGELGYRLTGSSDLYESDGRKPHASINFVTAHDGFTLHDLVSYNHKHNEANGEGNRDGENHNHSYNFGVEGPTDRPDIVRARERQKRNFMATMLLSQGVPMICHGDEMGRTQHGNNNVYCQDGEASWVHWELDDRDREMLEFTRRVARLRAEHPTFRRSRFFRGREIRGSDVRDIVWWSPDGTEMMDQEWNAGFVRCFGMALGGDAMEEWDERGRQIRDANFLLLFNADGGEIDFTLPDFGRSRGWCVVLDTARPEIKENEVCFRDGETFTLAGRSMVVLIEDGIASEAIE</sequence>
<dbReference type="NCBIfam" id="TIGR02100">
    <property type="entry name" value="glgX_debranch"/>
    <property type="match status" value="1"/>
</dbReference>
<dbReference type="InterPro" id="IPR013783">
    <property type="entry name" value="Ig-like_fold"/>
</dbReference>